<feature type="region of interest" description="Disordered" evidence="1">
    <location>
        <begin position="246"/>
        <end position="335"/>
    </location>
</feature>
<dbReference type="InterPro" id="IPR011993">
    <property type="entry name" value="PH-like_dom_sf"/>
</dbReference>
<dbReference type="PANTHER" id="PTHR37283:SF1">
    <property type="entry name" value="PH DOMAIN-CONTAINING PROTEIN YHR131C"/>
    <property type="match status" value="1"/>
</dbReference>
<dbReference type="Proteomes" id="UP000019375">
    <property type="component" value="Unassembled WGS sequence"/>
</dbReference>
<evidence type="ECO:0000313" key="3">
    <source>
        <dbReference type="Proteomes" id="UP000019375"/>
    </source>
</evidence>
<feature type="compositionally biased region" description="Acidic residues" evidence="1">
    <location>
        <begin position="400"/>
        <end position="410"/>
    </location>
</feature>
<feature type="region of interest" description="Disordered" evidence="1">
    <location>
        <begin position="348"/>
        <end position="542"/>
    </location>
</feature>
<gene>
    <name evidence="2" type="ORF">BN860_00870g</name>
</gene>
<dbReference type="Gene3D" id="2.30.29.30">
    <property type="entry name" value="Pleckstrin-homology domain (PH domain)/Phosphotyrosine-binding domain (PTB)"/>
    <property type="match status" value="1"/>
</dbReference>
<keyword evidence="3" id="KW-1185">Reference proteome</keyword>
<feature type="compositionally biased region" description="Acidic residues" evidence="1">
    <location>
        <begin position="519"/>
        <end position="532"/>
    </location>
</feature>
<dbReference type="OrthoDB" id="5865767at2759"/>
<evidence type="ECO:0000256" key="1">
    <source>
        <dbReference type="SAM" id="MobiDB-lite"/>
    </source>
</evidence>
<name>A0A8J2TAC3_ZYGB2</name>
<dbReference type="PANTHER" id="PTHR37283">
    <property type="entry name" value="PH DOMAIN-CONTAINING PROTEIN YHR131C"/>
    <property type="match status" value="1"/>
</dbReference>
<dbReference type="EMBL" id="HG316469">
    <property type="protein sequence ID" value="CDF91956.1"/>
    <property type="molecule type" value="Genomic_DNA"/>
</dbReference>
<proteinExistence type="predicted"/>
<sequence length="695" mass="77668">MPSLATSIEKNGPSTQKEVPQFVDEGNEYLQCIDGAPASPPPYHAINPNSNIRFPVYEYEETSTVPPVYKPAVEQITVVGVKCEWVTPYDPSPIDRWRNYIMEINSTQLNLYDIDPELTQGIKNYTSGAEEPQHTHLFSLSSKSCYQFNRADQERIAATISHNKSRYLHPNKLSKSFSLQCAKMGIPTDYTKRTFVLRLRCEQEQFLVNFAHVDDMIMWAMYLQIGISVALDLDLREYPSYRIVPRRRRRPRHGGRANAGMQRPSGPRRTQSAGKIPLGSLSSMTSPHPRIKPQKTASSGLLPSLHKRHSSSNSLPLATASSASSSRKSSIGEDSAHGIKSKLKHLFKAEEPPTVRANSNSGLGNQLAMTDLRPKSSPRKPAATVDGLPRNSPTGLNSVLEDEEQEEEQENSVPRRKSAHLSALPHRPAQRPGTRRMASSPLLDRSVQSLGQANAHAQEERSRSGPNSQGRTPPNESISTSGTPSRQQQREQQEVEKVRREHIDLEPVDLRAGIHASVADDDDDEGEVDESDVGSGRHSRSGVTSVYMEEGIFHDSDDDYVYTRGNPTTIRASSSTSGFFAMSHSFDCGKWNPPVKEPSRGRYIRDSLRCIKPLNDDEKWLGKVVFRPHKPPIFPTNNLPLPYGYSPWSSGSHSKISWDGIDYRKTRNHYLKPYIVAATGFVKASTKPHNIYEEV</sequence>
<feature type="compositionally biased region" description="Low complexity" evidence="1">
    <location>
        <begin position="311"/>
        <end position="329"/>
    </location>
</feature>
<dbReference type="AlphaFoldDB" id="A0A8J2TAC3"/>
<feature type="compositionally biased region" description="Polar residues" evidence="1">
    <location>
        <begin position="464"/>
        <end position="485"/>
    </location>
</feature>
<feature type="compositionally biased region" description="Basic and acidic residues" evidence="1">
    <location>
        <begin position="488"/>
        <end position="509"/>
    </location>
</feature>
<organism evidence="2 3">
    <name type="scientific">Zygosaccharomyces bailii (strain CLIB 213 / ATCC 58445 / CBS 680 / BCRC 21525 / NBRC 1098 / NCYC 1416 / NRRL Y-2227)</name>
    <dbReference type="NCBI Taxonomy" id="1333698"/>
    <lineage>
        <taxon>Eukaryota</taxon>
        <taxon>Fungi</taxon>
        <taxon>Dikarya</taxon>
        <taxon>Ascomycota</taxon>
        <taxon>Saccharomycotina</taxon>
        <taxon>Saccharomycetes</taxon>
        <taxon>Saccharomycetales</taxon>
        <taxon>Saccharomycetaceae</taxon>
        <taxon>Zygosaccharomyces</taxon>
    </lineage>
</organism>
<feature type="compositionally biased region" description="Polar residues" evidence="1">
    <location>
        <begin position="356"/>
        <end position="368"/>
    </location>
</feature>
<evidence type="ECO:0000313" key="2">
    <source>
        <dbReference type="EMBL" id="CDF91956.1"/>
    </source>
</evidence>
<accession>A0A8J2TAC3</accession>
<feature type="compositionally biased region" description="Basic residues" evidence="1">
    <location>
        <begin position="246"/>
        <end position="255"/>
    </location>
</feature>
<reference evidence="3" key="1">
    <citation type="journal article" date="2013" name="Genome Announc.">
        <title>Genome sequence of the food spoilage yeast Zygosaccharomyces bailii CLIB 213(T).</title>
        <authorList>
            <person name="Galeote V."/>
            <person name="Bigey F."/>
            <person name="Devillers H."/>
            <person name="Neuveglise C."/>
            <person name="Dequin S."/>
        </authorList>
    </citation>
    <scope>NUCLEOTIDE SEQUENCE [LARGE SCALE GENOMIC DNA]</scope>
    <source>
        <strain evidence="3">CLIB 213 / ATCC 58445 / CBS 680 / CCRC 21525 / NBRC 1098 / NCYC 1416 / NRRL Y-2227</strain>
    </source>
</reference>
<protein>
    <submittedName>
        <fullName evidence="2">ZYBA0S16-00870g1_1</fullName>
    </submittedName>
</protein>